<evidence type="ECO:0000256" key="1">
    <source>
        <dbReference type="ARBA" id="ARBA00023125"/>
    </source>
</evidence>
<name>A0ABU6JI74_9BURK</name>
<accession>A0ABU6JI74</accession>
<gene>
    <name evidence="3" type="ORF">RY831_28505</name>
</gene>
<dbReference type="Pfam" id="PF07883">
    <property type="entry name" value="Cupin_2"/>
    <property type="match status" value="1"/>
</dbReference>
<dbReference type="Gene3D" id="2.60.120.10">
    <property type="entry name" value="Jelly Rolls"/>
    <property type="match status" value="1"/>
</dbReference>
<dbReference type="InterPro" id="IPR014710">
    <property type="entry name" value="RmlC-like_jellyroll"/>
</dbReference>
<dbReference type="Gene3D" id="1.10.260.40">
    <property type="entry name" value="lambda repressor-like DNA-binding domains"/>
    <property type="match status" value="1"/>
</dbReference>
<dbReference type="Pfam" id="PF01381">
    <property type="entry name" value="HTH_3"/>
    <property type="match status" value="1"/>
</dbReference>
<dbReference type="InterPro" id="IPR050807">
    <property type="entry name" value="TransReg_Diox_bact_type"/>
</dbReference>
<dbReference type="SMART" id="SM00530">
    <property type="entry name" value="HTH_XRE"/>
    <property type="match status" value="1"/>
</dbReference>
<dbReference type="CDD" id="cd00093">
    <property type="entry name" value="HTH_XRE"/>
    <property type="match status" value="1"/>
</dbReference>
<keyword evidence="4" id="KW-1185">Reference proteome</keyword>
<evidence type="ECO:0000313" key="3">
    <source>
        <dbReference type="EMBL" id="MEC4723108.1"/>
    </source>
</evidence>
<keyword evidence="1" id="KW-0238">DNA-binding</keyword>
<reference evidence="3 4" key="1">
    <citation type="submission" date="2023-10" db="EMBL/GenBank/DDBJ databases">
        <title>Noviherbaspirillum sp. CPCC 100848 genome assembly.</title>
        <authorList>
            <person name="Li X.Y."/>
            <person name="Fang X.M."/>
        </authorList>
    </citation>
    <scope>NUCLEOTIDE SEQUENCE [LARGE SCALE GENOMIC DNA]</scope>
    <source>
        <strain evidence="3 4">CPCC 100848</strain>
    </source>
</reference>
<dbReference type="PROSITE" id="PS50943">
    <property type="entry name" value="HTH_CROC1"/>
    <property type="match status" value="1"/>
</dbReference>
<dbReference type="CDD" id="cd02209">
    <property type="entry name" value="cupin_XRE_C"/>
    <property type="match status" value="1"/>
</dbReference>
<comment type="caution">
    <text evidence="3">The sequence shown here is derived from an EMBL/GenBank/DDBJ whole genome shotgun (WGS) entry which is preliminary data.</text>
</comment>
<dbReference type="SUPFAM" id="SSF47413">
    <property type="entry name" value="lambda repressor-like DNA-binding domains"/>
    <property type="match status" value="1"/>
</dbReference>
<dbReference type="EMBL" id="JAWIIV010000043">
    <property type="protein sequence ID" value="MEC4723108.1"/>
    <property type="molecule type" value="Genomic_DNA"/>
</dbReference>
<dbReference type="PANTHER" id="PTHR46797">
    <property type="entry name" value="HTH-TYPE TRANSCRIPTIONAL REGULATOR"/>
    <property type="match status" value="1"/>
</dbReference>
<dbReference type="InterPro" id="IPR010982">
    <property type="entry name" value="Lambda_DNA-bd_dom_sf"/>
</dbReference>
<dbReference type="RefSeq" id="WP_326509729.1">
    <property type="nucleotide sequence ID" value="NZ_JAWIIV010000043.1"/>
</dbReference>
<feature type="domain" description="HTH cro/C1-type" evidence="2">
    <location>
        <begin position="21"/>
        <end position="74"/>
    </location>
</feature>
<protein>
    <submittedName>
        <fullName evidence="3">XRE family transcriptional regulator</fullName>
    </submittedName>
</protein>
<evidence type="ECO:0000313" key="4">
    <source>
        <dbReference type="Proteomes" id="UP001352263"/>
    </source>
</evidence>
<dbReference type="PANTHER" id="PTHR46797:SF1">
    <property type="entry name" value="METHYLPHOSPHONATE SYNTHASE"/>
    <property type="match status" value="1"/>
</dbReference>
<organism evidence="3 4">
    <name type="scientific">Noviherbaspirillum album</name>
    <dbReference type="NCBI Taxonomy" id="3080276"/>
    <lineage>
        <taxon>Bacteria</taxon>
        <taxon>Pseudomonadati</taxon>
        <taxon>Pseudomonadota</taxon>
        <taxon>Betaproteobacteria</taxon>
        <taxon>Burkholderiales</taxon>
        <taxon>Oxalobacteraceae</taxon>
        <taxon>Noviherbaspirillum</taxon>
    </lineage>
</organism>
<evidence type="ECO:0000259" key="2">
    <source>
        <dbReference type="PROSITE" id="PS50943"/>
    </source>
</evidence>
<sequence>MTQSEAVSPTGITSIIGAATRRERERAGVSVSELAKRAGISKSTLSQIEAGAGNPSIETLWALSLTLGIPVSRLIEPPRARVQVIRAGEGPSSYSEQANYAVTLLSSCPPGSRRDIYRVQAQPGEPRRSEPHSAGVVEHLVLMSGRARAGPANDTVELHAGDYMTYPADEPHIFEALEKETTAIIVVEYV</sequence>
<dbReference type="InterPro" id="IPR001387">
    <property type="entry name" value="Cro/C1-type_HTH"/>
</dbReference>
<dbReference type="SUPFAM" id="SSF51182">
    <property type="entry name" value="RmlC-like cupins"/>
    <property type="match status" value="1"/>
</dbReference>
<dbReference type="Proteomes" id="UP001352263">
    <property type="component" value="Unassembled WGS sequence"/>
</dbReference>
<dbReference type="InterPro" id="IPR013096">
    <property type="entry name" value="Cupin_2"/>
</dbReference>
<proteinExistence type="predicted"/>
<dbReference type="InterPro" id="IPR011051">
    <property type="entry name" value="RmlC_Cupin_sf"/>
</dbReference>